<evidence type="ECO:0000313" key="3">
    <source>
        <dbReference type="EMBL" id="KAK7287263.1"/>
    </source>
</evidence>
<evidence type="ECO:0000256" key="1">
    <source>
        <dbReference type="ARBA" id="ARBA00022679"/>
    </source>
</evidence>
<evidence type="ECO:0000256" key="2">
    <source>
        <dbReference type="ARBA" id="ARBA00023315"/>
    </source>
</evidence>
<dbReference type="Pfam" id="PF02458">
    <property type="entry name" value="Transferase"/>
    <property type="match status" value="1"/>
</dbReference>
<reference evidence="3 4" key="1">
    <citation type="submission" date="2024-01" db="EMBL/GenBank/DDBJ databases">
        <title>The genomes of 5 underutilized Papilionoideae crops provide insights into root nodulation and disease resistanc.</title>
        <authorList>
            <person name="Yuan L."/>
        </authorList>
    </citation>
    <scope>NUCLEOTIDE SEQUENCE [LARGE SCALE GENOMIC DNA]</scope>
    <source>
        <strain evidence="3">ZHUSHIDOU_FW_LH</strain>
        <tissue evidence="3">Leaf</tissue>
    </source>
</reference>
<gene>
    <name evidence="3" type="ORF">RIF29_00447</name>
</gene>
<dbReference type="PANTHER" id="PTHR31625">
    <property type="match status" value="1"/>
</dbReference>
<comment type="caution">
    <text evidence="3">The sequence shown here is derived from an EMBL/GenBank/DDBJ whole genome shotgun (WGS) entry which is preliminary data.</text>
</comment>
<keyword evidence="4" id="KW-1185">Reference proteome</keyword>
<accession>A0AAN9IWN2</accession>
<sequence>MASPKYSIKIHEHCRVAPLGASSTHSSLPLSFFDLSWLRFHPVECTYFYPFPFPLENPSSYFFEKVVPRLKTSLSLTLQHFLPLAGNFVWPHDSETPIVKYTTLGDDEGVSLVIAESDADFNHILNNSSSPHDDAIESRSFVPHLESSHSFAHVISLQVTLFQKSGFCIGISTHHAFLDGKSAITFTKAWASMCSSSLESSSPSLDPEFEPFFDRNVIKDPTGLNLYFTNNWSEVAKLFPPEDDDNNNNNATRSLKILPFKPRVEDSIRATFELTRTNLENLKKRVLSKWDTVVIDDEVVFEELLKPQFLSSFVVACAYVSVSIAKAIHGIDKKKEKFAFSFTVDFRARLKPPIPANYFGNCVLGESVDTHPTDYIKEDGFVIVAKKFHNKLKKLDNEVVEDVVKNVVTKFTALASEGVEIIGIVGSNRFGMYGIDFGWGKPVKVDIASVDRSLVFSIIDNKDGNGGIQVGLVLNKHVMDLFSTLFHAGLCIN</sequence>
<proteinExistence type="predicted"/>
<dbReference type="InterPro" id="IPR051504">
    <property type="entry name" value="Plant_metabolite_acyltrans"/>
</dbReference>
<keyword evidence="2" id="KW-0012">Acyltransferase</keyword>
<dbReference type="GO" id="GO:0016747">
    <property type="term" value="F:acyltransferase activity, transferring groups other than amino-acyl groups"/>
    <property type="evidence" value="ECO:0007669"/>
    <property type="project" value="UniProtKB-ARBA"/>
</dbReference>
<dbReference type="Proteomes" id="UP001372338">
    <property type="component" value="Unassembled WGS sequence"/>
</dbReference>
<organism evidence="3 4">
    <name type="scientific">Crotalaria pallida</name>
    <name type="common">Smooth rattlebox</name>
    <name type="synonym">Crotalaria striata</name>
    <dbReference type="NCBI Taxonomy" id="3830"/>
    <lineage>
        <taxon>Eukaryota</taxon>
        <taxon>Viridiplantae</taxon>
        <taxon>Streptophyta</taxon>
        <taxon>Embryophyta</taxon>
        <taxon>Tracheophyta</taxon>
        <taxon>Spermatophyta</taxon>
        <taxon>Magnoliopsida</taxon>
        <taxon>eudicotyledons</taxon>
        <taxon>Gunneridae</taxon>
        <taxon>Pentapetalae</taxon>
        <taxon>rosids</taxon>
        <taxon>fabids</taxon>
        <taxon>Fabales</taxon>
        <taxon>Fabaceae</taxon>
        <taxon>Papilionoideae</taxon>
        <taxon>50 kb inversion clade</taxon>
        <taxon>genistoids sensu lato</taxon>
        <taxon>core genistoids</taxon>
        <taxon>Crotalarieae</taxon>
        <taxon>Crotalaria</taxon>
    </lineage>
</organism>
<protein>
    <submittedName>
        <fullName evidence="3">Uncharacterized protein</fullName>
    </submittedName>
</protein>
<dbReference type="EMBL" id="JAYWIO010000001">
    <property type="protein sequence ID" value="KAK7287263.1"/>
    <property type="molecule type" value="Genomic_DNA"/>
</dbReference>
<dbReference type="Gene3D" id="3.30.559.10">
    <property type="entry name" value="Chloramphenicol acetyltransferase-like domain"/>
    <property type="match status" value="2"/>
</dbReference>
<dbReference type="InterPro" id="IPR023213">
    <property type="entry name" value="CAT-like_dom_sf"/>
</dbReference>
<keyword evidence="1" id="KW-0808">Transferase</keyword>
<dbReference type="AlphaFoldDB" id="A0AAN9IWN2"/>
<name>A0AAN9IWN2_CROPI</name>
<evidence type="ECO:0000313" key="4">
    <source>
        <dbReference type="Proteomes" id="UP001372338"/>
    </source>
</evidence>